<dbReference type="EMBL" id="VSSQ01002081">
    <property type="protein sequence ID" value="MPM13195.1"/>
    <property type="molecule type" value="Genomic_DNA"/>
</dbReference>
<dbReference type="AlphaFoldDB" id="A0A644XAE3"/>
<accession>A0A644XAE3</accession>
<comment type="caution">
    <text evidence="1">The sequence shown here is derived from an EMBL/GenBank/DDBJ whole genome shotgun (WGS) entry which is preliminary data.</text>
</comment>
<protein>
    <submittedName>
        <fullName evidence="1">Uncharacterized protein</fullName>
    </submittedName>
</protein>
<sequence>MIEFIAGIGNSDDMVRVAFTDVPGLICPYVGQIILTCDIRIIGYVK</sequence>
<proteinExistence type="predicted"/>
<gene>
    <name evidence="1" type="ORF">SDC9_59550</name>
</gene>
<name>A0A644XAE3_9ZZZZ</name>
<reference evidence="1" key="1">
    <citation type="submission" date="2019-08" db="EMBL/GenBank/DDBJ databases">
        <authorList>
            <person name="Kucharzyk K."/>
            <person name="Murdoch R.W."/>
            <person name="Higgins S."/>
            <person name="Loffler F."/>
        </authorList>
    </citation>
    <scope>NUCLEOTIDE SEQUENCE</scope>
</reference>
<organism evidence="1">
    <name type="scientific">bioreactor metagenome</name>
    <dbReference type="NCBI Taxonomy" id="1076179"/>
    <lineage>
        <taxon>unclassified sequences</taxon>
        <taxon>metagenomes</taxon>
        <taxon>ecological metagenomes</taxon>
    </lineage>
</organism>
<evidence type="ECO:0000313" key="1">
    <source>
        <dbReference type="EMBL" id="MPM13195.1"/>
    </source>
</evidence>